<keyword evidence="6" id="KW-0808">Transferase</keyword>
<evidence type="ECO:0000256" key="3">
    <source>
        <dbReference type="ARBA" id="ARBA00037882"/>
    </source>
</evidence>
<dbReference type="InterPro" id="IPR051043">
    <property type="entry name" value="Sulfatase_Mod_Factor_Kinase"/>
</dbReference>
<dbReference type="STRING" id="1212489.Ldro_2143"/>
<dbReference type="RefSeq" id="WP_058496422.1">
    <property type="nucleotide sequence ID" value="NZ_CAAAIU010000001.1"/>
</dbReference>
<protein>
    <submittedName>
        <fullName evidence="6">Methyltransferase</fullName>
    </submittedName>
</protein>
<dbReference type="Gene3D" id="3.90.1580.10">
    <property type="entry name" value="paralog of FGE (formylglycine-generating enzyme)"/>
    <property type="match status" value="1"/>
</dbReference>
<dbReference type="PANTHER" id="PTHR23150:SF36">
    <property type="entry name" value="HERCYNINE OXYGENASE"/>
    <property type="match status" value="1"/>
</dbReference>
<dbReference type="SUPFAM" id="SSF56436">
    <property type="entry name" value="C-type lectin-like"/>
    <property type="match status" value="1"/>
</dbReference>
<dbReference type="PANTHER" id="PTHR23150">
    <property type="entry name" value="SULFATASE MODIFYING FACTOR 1, 2"/>
    <property type="match status" value="1"/>
</dbReference>
<evidence type="ECO:0000313" key="7">
    <source>
        <dbReference type="Proteomes" id="UP000054736"/>
    </source>
</evidence>
<dbReference type="AlphaFoldDB" id="A0A0W0SQX3"/>
<dbReference type="GO" id="GO:0052699">
    <property type="term" value="P:ergothioneine biosynthetic process"/>
    <property type="evidence" value="ECO:0007669"/>
    <property type="project" value="InterPro"/>
</dbReference>
<dbReference type="Proteomes" id="UP000054736">
    <property type="component" value="Unassembled WGS sequence"/>
</dbReference>
<keyword evidence="7" id="KW-1185">Reference proteome</keyword>
<feature type="domain" description="DinB-like" evidence="5">
    <location>
        <begin position="10"/>
        <end position="143"/>
    </location>
</feature>
<reference evidence="6 7" key="1">
    <citation type="submission" date="2015-11" db="EMBL/GenBank/DDBJ databases">
        <title>Genomic analysis of 38 Legionella species identifies large and diverse effector repertoires.</title>
        <authorList>
            <person name="Burstein D."/>
            <person name="Amaro F."/>
            <person name="Zusman T."/>
            <person name="Lifshitz Z."/>
            <person name="Cohen O."/>
            <person name="Gilbert J.A."/>
            <person name="Pupko T."/>
            <person name="Shuman H.A."/>
            <person name="Segal G."/>
        </authorList>
    </citation>
    <scope>NUCLEOTIDE SEQUENCE [LARGE SCALE GENOMIC DNA]</scope>
    <source>
        <strain evidence="6 7">ATCC 700990</strain>
    </source>
</reference>
<accession>A0A0W0SQX3</accession>
<dbReference type="GO" id="GO:0032259">
    <property type="term" value="P:methylation"/>
    <property type="evidence" value="ECO:0007669"/>
    <property type="project" value="UniProtKB-KW"/>
</dbReference>
<dbReference type="InterPro" id="IPR016187">
    <property type="entry name" value="CTDL_fold"/>
</dbReference>
<comment type="caution">
    <text evidence="6">The sequence shown here is derived from an EMBL/GenBank/DDBJ whole genome shotgun (WGS) entry which is preliminary data.</text>
</comment>
<dbReference type="PATRIC" id="fig|1212489.4.peg.2265"/>
<keyword evidence="2" id="KW-0408">Iron</keyword>
<dbReference type="Pfam" id="PF12867">
    <property type="entry name" value="DinB_2"/>
    <property type="match status" value="1"/>
</dbReference>
<dbReference type="InterPro" id="IPR042095">
    <property type="entry name" value="SUMF_sf"/>
</dbReference>
<dbReference type="InterPro" id="IPR034660">
    <property type="entry name" value="DinB/YfiT-like"/>
</dbReference>
<dbReference type="GO" id="GO:0008168">
    <property type="term" value="F:methyltransferase activity"/>
    <property type="evidence" value="ECO:0007669"/>
    <property type="project" value="UniProtKB-KW"/>
</dbReference>
<dbReference type="Pfam" id="PF03781">
    <property type="entry name" value="FGE-sulfatase"/>
    <property type="match status" value="2"/>
</dbReference>
<sequence>MKTEHLNGAYKTVRQQTERLCQPLATEDYVIQSIEDVSPPKWHLAHCSWFFETFILSHYLKSYKPFHPSFHHLFNSYYQGIGNPYPRAKRGLLSRPTVEEIYAYRKYIDKHMQDLLTEIAEAQFDAINTLLTLGLHHEQQHQELLLMDVKHNFSYDPNFPLYQAAVQDATSAVSSKLTFMDVEGGLVEIGHRGMDFCFDNELPNHKKFLIPYAIASRLTTNEEYLEFIEAGGYKEPCWWLADGWDCVLKNNWQAPLYWHNQNNEWHVFSLHGLIPLSPAEPVSHISFYEADAYARWRGARLASEEEWEHFVVTSGIAPRNDNFMENGLYHPQPASTQHSLQAQQFFGDLWEWTASPYTPYPGFRPLKGALGEYNGKFMTNQMVLRGGSCATPKSHIRASYRNFFQPEKRWQFSGIRLARTN</sequence>
<keyword evidence="1" id="KW-0560">Oxidoreductase</keyword>
<dbReference type="InterPro" id="IPR024775">
    <property type="entry name" value="DinB-like"/>
</dbReference>
<dbReference type="EMBL" id="LNXY01000027">
    <property type="protein sequence ID" value="KTC85818.1"/>
    <property type="molecule type" value="Genomic_DNA"/>
</dbReference>
<evidence type="ECO:0000256" key="1">
    <source>
        <dbReference type="ARBA" id="ARBA00023002"/>
    </source>
</evidence>
<dbReference type="InterPro" id="IPR005532">
    <property type="entry name" value="SUMF_dom"/>
</dbReference>
<keyword evidence="6" id="KW-0489">Methyltransferase</keyword>
<evidence type="ECO:0000313" key="6">
    <source>
        <dbReference type="EMBL" id="KTC85818.1"/>
    </source>
</evidence>
<name>A0A0W0SQX3_9GAMM</name>
<dbReference type="InterPro" id="IPR017806">
    <property type="entry name" value="EgtB"/>
</dbReference>
<gene>
    <name evidence="6" type="ORF">Ldro_2143</name>
</gene>
<dbReference type="SUPFAM" id="SSF109854">
    <property type="entry name" value="DinB/YfiT-like putative metalloenzymes"/>
    <property type="match status" value="1"/>
</dbReference>
<feature type="domain" description="Sulfatase-modifying factor enzyme-like" evidence="4">
    <location>
        <begin position="337"/>
        <end position="419"/>
    </location>
</feature>
<evidence type="ECO:0000259" key="4">
    <source>
        <dbReference type="Pfam" id="PF03781"/>
    </source>
</evidence>
<organism evidence="6 7">
    <name type="scientific">Legionella drozanskii LLAP-1</name>
    <dbReference type="NCBI Taxonomy" id="1212489"/>
    <lineage>
        <taxon>Bacteria</taxon>
        <taxon>Pseudomonadati</taxon>
        <taxon>Pseudomonadota</taxon>
        <taxon>Gammaproteobacteria</taxon>
        <taxon>Legionellales</taxon>
        <taxon>Legionellaceae</taxon>
        <taxon>Legionella</taxon>
    </lineage>
</organism>
<dbReference type="OrthoDB" id="9768004at2"/>
<dbReference type="NCBIfam" id="TIGR03440">
    <property type="entry name" value="egtB_TIGR03440"/>
    <property type="match status" value="1"/>
</dbReference>
<proteinExistence type="predicted"/>
<comment type="pathway">
    <text evidence="3">Amino-acid biosynthesis; ergothioneine biosynthesis.</text>
</comment>
<evidence type="ECO:0000259" key="5">
    <source>
        <dbReference type="Pfam" id="PF12867"/>
    </source>
</evidence>
<feature type="domain" description="Sulfatase-modifying factor enzyme-like" evidence="4">
    <location>
        <begin position="180"/>
        <end position="308"/>
    </location>
</feature>
<evidence type="ECO:0000256" key="2">
    <source>
        <dbReference type="ARBA" id="ARBA00023004"/>
    </source>
</evidence>